<name>A0A9P0JW62_ACAOB</name>
<dbReference type="PROSITE" id="PS51029">
    <property type="entry name" value="MADF"/>
    <property type="match status" value="1"/>
</dbReference>
<feature type="region of interest" description="Disordered" evidence="1">
    <location>
        <begin position="110"/>
        <end position="147"/>
    </location>
</feature>
<evidence type="ECO:0000313" key="4">
    <source>
        <dbReference type="Proteomes" id="UP001152888"/>
    </source>
</evidence>
<dbReference type="InterPro" id="IPR006578">
    <property type="entry name" value="MADF-dom"/>
</dbReference>
<dbReference type="Proteomes" id="UP001152888">
    <property type="component" value="Unassembled WGS sequence"/>
</dbReference>
<organism evidence="3 4">
    <name type="scientific">Acanthoscelides obtectus</name>
    <name type="common">Bean weevil</name>
    <name type="synonym">Bruchus obtectus</name>
    <dbReference type="NCBI Taxonomy" id="200917"/>
    <lineage>
        <taxon>Eukaryota</taxon>
        <taxon>Metazoa</taxon>
        <taxon>Ecdysozoa</taxon>
        <taxon>Arthropoda</taxon>
        <taxon>Hexapoda</taxon>
        <taxon>Insecta</taxon>
        <taxon>Pterygota</taxon>
        <taxon>Neoptera</taxon>
        <taxon>Endopterygota</taxon>
        <taxon>Coleoptera</taxon>
        <taxon>Polyphaga</taxon>
        <taxon>Cucujiformia</taxon>
        <taxon>Chrysomeloidea</taxon>
        <taxon>Chrysomelidae</taxon>
        <taxon>Bruchinae</taxon>
        <taxon>Bruchini</taxon>
        <taxon>Acanthoscelides</taxon>
    </lineage>
</organism>
<evidence type="ECO:0000259" key="2">
    <source>
        <dbReference type="PROSITE" id="PS51029"/>
    </source>
</evidence>
<feature type="region of interest" description="Disordered" evidence="1">
    <location>
        <begin position="211"/>
        <end position="251"/>
    </location>
</feature>
<sequence>MANQRWTADKNIQFINEYQRNECLWDPKHPDYKNRDARDAGYKAIMEVMQMESVKDVICKIRTLRNTYNNEVMKTKKSNTTGMATDEQYISKIPWIPLMDFLKNTDGYARENTENLTPNTASQGSDSGSSNDEFTIPRTPTRNKRKIADPLLKAVHTLEQISSQHVPNAGNDEFALFGQTVAQQLRQLPLEIALETEEIILSTIRRQRISSLKQQSLSQRNSSPPRPKSTASASSAINNDKEDANPTGYNNDVLSQAIASITERELDFGEYF</sequence>
<protein>
    <recommendedName>
        <fullName evidence="2">MADF domain-containing protein</fullName>
    </recommendedName>
</protein>
<keyword evidence="4" id="KW-1185">Reference proteome</keyword>
<feature type="compositionally biased region" description="Polar residues" evidence="1">
    <location>
        <begin position="114"/>
        <end position="133"/>
    </location>
</feature>
<comment type="caution">
    <text evidence="3">The sequence shown here is derived from an EMBL/GenBank/DDBJ whole genome shotgun (WGS) entry which is preliminary data.</text>
</comment>
<accession>A0A9P0JW62</accession>
<evidence type="ECO:0000256" key="1">
    <source>
        <dbReference type="SAM" id="MobiDB-lite"/>
    </source>
</evidence>
<evidence type="ECO:0000313" key="3">
    <source>
        <dbReference type="EMBL" id="CAH1962510.1"/>
    </source>
</evidence>
<dbReference type="Pfam" id="PF10545">
    <property type="entry name" value="MADF_DNA_bdg"/>
    <property type="match status" value="1"/>
</dbReference>
<dbReference type="PANTHER" id="PTHR21505:SF12">
    <property type="entry name" value="MADF DOMAIN-CONTAINING PROTEIN-RELATED"/>
    <property type="match status" value="1"/>
</dbReference>
<feature type="domain" description="MADF" evidence="2">
    <location>
        <begin position="13"/>
        <end position="107"/>
    </location>
</feature>
<gene>
    <name evidence="3" type="ORF">ACAOBT_LOCUS4711</name>
</gene>
<dbReference type="EMBL" id="CAKOFQ010006702">
    <property type="protein sequence ID" value="CAH1962510.1"/>
    <property type="molecule type" value="Genomic_DNA"/>
</dbReference>
<proteinExistence type="predicted"/>
<dbReference type="AlphaFoldDB" id="A0A9P0JW62"/>
<feature type="compositionally biased region" description="Polar residues" evidence="1">
    <location>
        <begin position="211"/>
        <end position="238"/>
    </location>
</feature>
<reference evidence="3" key="1">
    <citation type="submission" date="2022-03" db="EMBL/GenBank/DDBJ databases">
        <authorList>
            <person name="Sayadi A."/>
        </authorList>
    </citation>
    <scope>NUCLEOTIDE SEQUENCE</scope>
</reference>
<dbReference type="PANTHER" id="PTHR21505">
    <property type="entry name" value="MADF DOMAIN-CONTAINING PROTEIN-RELATED"/>
    <property type="match status" value="1"/>
</dbReference>
<dbReference type="OrthoDB" id="8190343at2759"/>
<dbReference type="SMART" id="SM00595">
    <property type="entry name" value="MADF"/>
    <property type="match status" value="1"/>
</dbReference>